<reference evidence="5" key="1">
    <citation type="submission" date="2021-03" db="EMBL/GenBank/DDBJ databases">
        <title>Actinotalea soli sp. nov., isolated from soil.</title>
        <authorList>
            <person name="Ping W."/>
            <person name="Zhang J."/>
        </authorList>
    </citation>
    <scope>NUCLEOTIDE SEQUENCE</scope>
    <source>
        <strain evidence="5">BY-33</strain>
    </source>
</reference>
<dbReference type="Gene3D" id="3.30.70.270">
    <property type="match status" value="1"/>
</dbReference>
<accession>A0A939RS52</accession>
<dbReference type="RefSeq" id="WP_208053907.1">
    <property type="nucleotide sequence ID" value="NZ_JAGEMK010000001.1"/>
</dbReference>
<dbReference type="Proteomes" id="UP000664209">
    <property type="component" value="Unassembled WGS sequence"/>
</dbReference>
<dbReference type="PANTHER" id="PTHR35369:SF2">
    <property type="entry name" value="BLR3025 PROTEIN"/>
    <property type="match status" value="1"/>
</dbReference>
<comment type="function">
    <text evidence="3">Poorly processive, error-prone DNA polymerase involved in untargeted mutagenesis. Copies undamaged DNA at stalled replication forks, which arise in vivo from mismatched or misaligned primer ends. These misaligned primers can be extended by PolIV. Exhibits no 3'-5' exonuclease (proofreading) activity. May be involved in translesional synthesis, in conjunction with the beta clamp from PolIII.</text>
</comment>
<dbReference type="SUPFAM" id="SSF56672">
    <property type="entry name" value="DNA/RNA polymerases"/>
    <property type="match status" value="1"/>
</dbReference>
<gene>
    <name evidence="5" type="ORF">J4G33_00270</name>
</gene>
<dbReference type="PROSITE" id="PS50173">
    <property type="entry name" value="UMUC"/>
    <property type="match status" value="1"/>
</dbReference>
<dbReference type="Pfam" id="PF00817">
    <property type="entry name" value="IMS"/>
    <property type="match status" value="1"/>
</dbReference>
<dbReference type="InterPro" id="IPR043502">
    <property type="entry name" value="DNA/RNA_pol_sf"/>
</dbReference>
<protein>
    <submittedName>
        <fullName evidence="5">DNA polymerase Y family protein</fullName>
    </submittedName>
</protein>
<proteinExistence type="inferred from homology"/>
<sequence>MSSTEETPTRIAALWVPDWPVLAAMLVAEVPVHRPAAVHDGRRVTAVSALARAEGVRRGMRRRQAQECCPELALLDHDPGRDVRLFEPVAAAAETVVAGVEVARPGLLLLPAAGASRFHGSEQHLAAELVGAVASRTGHEAQVGIADGTGAAVLAARAGLVVPPGRARPFLAPLGVAELVHVATQGPLLTEVTELVDLLRRLGLRTLGDLSRLPRSDVLSRFGSSGEWAHLVASGKDDRPTALRRLEPDVAVEEELDPPVERVEGTAFVARRLAEQLHALLVSRGAGCGRLQITARTEDGQELVRVWRTDAALGGLSAARMTDRVRWQLEGWLTHGPRAAGRGGDHGTATAEDPAPAPLVRLGLRAEEVVAVGAEQGRLWGEASGNDLRAHRALHRVQGLLGADAVLSPAVQGGRDLHDQVHLVPWGEEVRASRPVAAPWPGRLPEPAPATVLLEPQTVQLCGSDGRRVQVDARLQISTEPATVRWPGSPGEPGREGRVTGWAGPWPVVQRWWGPAPSRQVYLQVTTEDGQAVLLALRDGVWSVEAHYD</sequence>
<dbReference type="EMBL" id="JAGEMK010000001">
    <property type="protein sequence ID" value="MBO1750232.1"/>
    <property type="molecule type" value="Genomic_DNA"/>
</dbReference>
<evidence type="ECO:0000313" key="6">
    <source>
        <dbReference type="Proteomes" id="UP000664209"/>
    </source>
</evidence>
<dbReference type="PANTHER" id="PTHR35369">
    <property type="entry name" value="BLR3025 PROTEIN-RELATED"/>
    <property type="match status" value="1"/>
</dbReference>
<comment type="similarity">
    <text evidence="1">Belongs to the DNA polymerase type-Y family.</text>
</comment>
<dbReference type="InterPro" id="IPR043128">
    <property type="entry name" value="Rev_trsase/Diguanyl_cyclase"/>
</dbReference>
<dbReference type="InterPro" id="IPR050356">
    <property type="entry name" value="SulA_CellDiv_inhibitor"/>
</dbReference>
<evidence type="ECO:0000256" key="3">
    <source>
        <dbReference type="ARBA" id="ARBA00025589"/>
    </source>
</evidence>
<dbReference type="Gene3D" id="1.10.150.20">
    <property type="entry name" value="5' to 3' exonuclease, C-terminal subdomain"/>
    <property type="match status" value="1"/>
</dbReference>
<name>A0A939RS52_9CELL</name>
<dbReference type="Gene3D" id="3.40.1170.60">
    <property type="match status" value="1"/>
</dbReference>
<evidence type="ECO:0000313" key="5">
    <source>
        <dbReference type="EMBL" id="MBO1750232.1"/>
    </source>
</evidence>
<keyword evidence="2" id="KW-0227">DNA damage</keyword>
<keyword evidence="6" id="KW-1185">Reference proteome</keyword>
<organism evidence="5 6">
    <name type="scientific">Actinotalea soli</name>
    <dbReference type="NCBI Taxonomy" id="2819234"/>
    <lineage>
        <taxon>Bacteria</taxon>
        <taxon>Bacillati</taxon>
        <taxon>Actinomycetota</taxon>
        <taxon>Actinomycetes</taxon>
        <taxon>Micrococcales</taxon>
        <taxon>Cellulomonadaceae</taxon>
        <taxon>Actinotalea</taxon>
    </lineage>
</organism>
<dbReference type="InterPro" id="IPR001126">
    <property type="entry name" value="UmuC"/>
</dbReference>
<evidence type="ECO:0000256" key="2">
    <source>
        <dbReference type="ARBA" id="ARBA00022763"/>
    </source>
</evidence>
<dbReference type="GO" id="GO:0006281">
    <property type="term" value="P:DNA repair"/>
    <property type="evidence" value="ECO:0007669"/>
    <property type="project" value="InterPro"/>
</dbReference>
<evidence type="ECO:0000259" key="4">
    <source>
        <dbReference type="PROSITE" id="PS50173"/>
    </source>
</evidence>
<feature type="domain" description="UmuC" evidence="4">
    <location>
        <begin position="33"/>
        <end position="158"/>
    </location>
</feature>
<dbReference type="AlphaFoldDB" id="A0A939RS52"/>
<comment type="caution">
    <text evidence="5">The sequence shown here is derived from an EMBL/GenBank/DDBJ whole genome shotgun (WGS) entry which is preliminary data.</text>
</comment>
<dbReference type="CDD" id="cd03468">
    <property type="entry name" value="PolY_like"/>
    <property type="match status" value="1"/>
</dbReference>
<evidence type="ECO:0000256" key="1">
    <source>
        <dbReference type="ARBA" id="ARBA00010945"/>
    </source>
</evidence>